<organism evidence="1">
    <name type="scientific">Xanthomonas campestris pv. juglandis</name>
    <name type="common">Xanthomonas arboricola pv. juglandis</name>
    <dbReference type="NCBI Taxonomy" id="195709"/>
    <lineage>
        <taxon>Bacteria</taxon>
        <taxon>Pseudomonadati</taxon>
        <taxon>Pseudomonadota</taxon>
        <taxon>Gammaproteobacteria</taxon>
        <taxon>Lysobacterales</taxon>
        <taxon>Lysobacteraceae</taxon>
        <taxon>Xanthomonas</taxon>
    </lineage>
</organism>
<accession>A0A7U7HLU9</accession>
<name>A0A7U7HLU9_XANCJ</name>
<gene>
    <name evidence="2" type="ORF">XSP_002330</name>
    <name evidence="1" type="ORF">XSP_002353</name>
</gene>
<dbReference type="EMBL" id="LR861807">
    <property type="protein sequence ID" value="CAD1792683.1"/>
    <property type="molecule type" value="Genomic_DNA"/>
</dbReference>
<dbReference type="Proteomes" id="UP000514411">
    <property type="component" value="Chromosome"/>
</dbReference>
<dbReference type="AlphaFoldDB" id="A0A7U7HLU9"/>
<dbReference type="RefSeq" id="WP_047124373.1">
    <property type="nucleotide sequence ID" value="NZ_CP168206.1"/>
</dbReference>
<dbReference type="OrthoDB" id="6008973at2"/>
<proteinExistence type="predicted"/>
<protein>
    <submittedName>
        <fullName evidence="1">Uncharacterized protein</fullName>
    </submittedName>
</protein>
<evidence type="ECO:0000313" key="3">
    <source>
        <dbReference type="Proteomes" id="UP000514411"/>
    </source>
</evidence>
<evidence type="ECO:0000313" key="1">
    <source>
        <dbReference type="EMBL" id="CAD0329468.1"/>
    </source>
</evidence>
<reference evidence="1 3" key="1">
    <citation type="submission" date="2020-07" db="EMBL/GenBank/DDBJ databases">
        <authorList>
            <person name="Teixeira M."/>
        </authorList>
    </citation>
    <scope>NUCLEOTIDE SEQUENCE</scope>
    <source>
        <strain evidence="2">3</strain>
        <strain evidence="1">Xanthomonas arboricola pv. juglandis CPBF 427</strain>
    </source>
</reference>
<evidence type="ECO:0000313" key="2">
    <source>
        <dbReference type="EMBL" id="CAD1792683.1"/>
    </source>
</evidence>
<dbReference type="EMBL" id="LR824643">
    <property type="protein sequence ID" value="CAD0329468.1"/>
    <property type="molecule type" value="Genomic_DNA"/>
</dbReference>
<sequence>MILQLLEDWRRERRIRRLAELLRQAQGAGKKGLARAYWLDLKRECEGRSDRQVKRMERAGGIV</sequence>